<dbReference type="RefSeq" id="WP_092891642.1">
    <property type="nucleotide sequence ID" value="NZ_CP061498.1"/>
</dbReference>
<dbReference type="STRING" id="564137.SAMN04488238_11158"/>
<dbReference type="OrthoDB" id="144574at2"/>
<dbReference type="EMBL" id="FNOM01000011">
    <property type="protein sequence ID" value="SDX60442.1"/>
    <property type="molecule type" value="Genomic_DNA"/>
</dbReference>
<gene>
    <name evidence="1" type="ORF">SAMN04488238_11158</name>
</gene>
<dbReference type="Gene3D" id="3.20.20.80">
    <property type="entry name" value="Glycosidases"/>
    <property type="match status" value="1"/>
</dbReference>
<organism evidence="1 2">
    <name type="scientific">Roseicitreum antarcticum</name>
    <dbReference type="NCBI Taxonomy" id="564137"/>
    <lineage>
        <taxon>Bacteria</taxon>
        <taxon>Pseudomonadati</taxon>
        <taxon>Pseudomonadota</taxon>
        <taxon>Alphaproteobacteria</taxon>
        <taxon>Rhodobacterales</taxon>
        <taxon>Paracoccaceae</taxon>
        <taxon>Roseicitreum</taxon>
    </lineage>
</organism>
<dbReference type="Proteomes" id="UP000198539">
    <property type="component" value="Unassembled WGS sequence"/>
</dbReference>
<keyword evidence="2" id="KW-1185">Reference proteome</keyword>
<evidence type="ECO:0000313" key="1">
    <source>
        <dbReference type="EMBL" id="SDX60442.1"/>
    </source>
</evidence>
<accession>A0A1H3D1R7</accession>
<proteinExistence type="predicted"/>
<name>A0A1H3D1R7_9RHOB</name>
<dbReference type="SUPFAM" id="SSF51445">
    <property type="entry name" value="(Trans)glycosidases"/>
    <property type="match status" value="1"/>
</dbReference>
<protein>
    <submittedName>
        <fullName evidence="1">Uncharacterized protein</fullName>
    </submittedName>
</protein>
<dbReference type="AlphaFoldDB" id="A0A1H3D1R7"/>
<reference evidence="1 2" key="1">
    <citation type="submission" date="2016-10" db="EMBL/GenBank/DDBJ databases">
        <authorList>
            <person name="de Groot N.N."/>
        </authorList>
    </citation>
    <scope>NUCLEOTIDE SEQUENCE [LARGE SCALE GENOMIC DNA]</scope>
    <source>
        <strain evidence="1 2">CGMCC 1.8894</strain>
    </source>
</reference>
<evidence type="ECO:0000313" key="2">
    <source>
        <dbReference type="Proteomes" id="UP000198539"/>
    </source>
</evidence>
<dbReference type="InterPro" id="IPR017853">
    <property type="entry name" value="GH"/>
</dbReference>
<sequence length="486" mass="54912">MSDPTKTKTTPNMTPTMDNKFVGIQVSPISFIDEGVDTVLDTLKDRVGVNVLMLGTVSWLGLKTGRSISHKLDGWPDHGVPEPFTMKGGAYFDPDPRYYTKTLIKDFRATDAEMQGIDILDLVVPAAHARGMKVYVELMEPFFKYAGHGSVNNIDIPNLATCMEVDVFGRRKDEPSTSNPDYRNWMHAIIEDQVRNHDIDGIMWCNERNSPIDQMMQGEAPGDFSEHTRHEALARGIDVEACRRACIAMYEYMQAARAGESFDDGAFVTFLRVLMQNPEVLIWEKFWLERNKDLDRELYGLVKWCKPNLPFGLNVWNRNHFNIFRRAQWPWYEQTMYADWVKPITYQHQSGEIWNKEFGFFQKTILRDFDPATAMKVLDGILNIQGSALDSVVQDGLDPDTYVYSQCADAVRGVHGKAKVFMGLGIDAPRVRADQAKCTPDIAYRSVMATYRAGGDGVVLSPNYASMKLTNLDGVAKALTELGLKA</sequence>